<name>A0A4R0P8B0_9HYPH</name>
<feature type="signal peptide" evidence="2">
    <location>
        <begin position="1"/>
        <end position="29"/>
    </location>
</feature>
<keyword evidence="2" id="KW-0732">Signal</keyword>
<evidence type="ECO:0000313" key="5">
    <source>
        <dbReference type="Proteomes" id="UP000291301"/>
    </source>
</evidence>
<comment type="caution">
    <text evidence="4">The sequence shown here is derived from an EMBL/GenBank/DDBJ whole genome shotgun (WGS) entry which is preliminary data.</text>
</comment>
<dbReference type="EMBL" id="SJST01000008">
    <property type="protein sequence ID" value="TCD11806.1"/>
    <property type="molecule type" value="Genomic_DNA"/>
</dbReference>
<feature type="chain" id="PRO_5021013534" evidence="2">
    <location>
        <begin position="30"/>
        <end position="195"/>
    </location>
</feature>
<dbReference type="Proteomes" id="UP000291301">
    <property type="component" value="Unassembled WGS sequence"/>
</dbReference>
<dbReference type="AlphaFoldDB" id="A0A4R0P8B0"/>
<feature type="region of interest" description="Disordered" evidence="1">
    <location>
        <begin position="172"/>
        <end position="195"/>
    </location>
</feature>
<keyword evidence="5" id="KW-1185">Reference proteome</keyword>
<organism evidence="4 5">
    <name type="scientific">Oricola cellulosilytica</name>
    <dbReference type="NCBI Taxonomy" id="1429082"/>
    <lineage>
        <taxon>Bacteria</taxon>
        <taxon>Pseudomonadati</taxon>
        <taxon>Pseudomonadota</taxon>
        <taxon>Alphaproteobacteria</taxon>
        <taxon>Hyphomicrobiales</taxon>
        <taxon>Ahrensiaceae</taxon>
        <taxon>Oricola</taxon>
    </lineage>
</organism>
<evidence type="ECO:0000256" key="1">
    <source>
        <dbReference type="SAM" id="MobiDB-lite"/>
    </source>
</evidence>
<dbReference type="Pfam" id="PF09832">
    <property type="entry name" value="DUF2059"/>
    <property type="match status" value="1"/>
</dbReference>
<dbReference type="InterPro" id="IPR018637">
    <property type="entry name" value="DUF2059"/>
</dbReference>
<evidence type="ECO:0000256" key="2">
    <source>
        <dbReference type="SAM" id="SignalP"/>
    </source>
</evidence>
<sequence>MMLSMKDRIRRAAYAAAVVSAVMPGAAHAQEPSDAHIAAARNAISALGATDPFDDILPAAALGLKGRLIANNPDLEDQISDIVDSETLAMVSRRSALEEEAARIYASAFTEEDLKMIAEFYETEAGQKLLQNGPIVSREVNGAVSVWARGIERDLLQNVVAKMNEAGLRANVEGAAPGGSTAPLEGAPAQGATQN</sequence>
<proteinExistence type="predicted"/>
<feature type="domain" description="DUF2059" evidence="3">
    <location>
        <begin position="96"/>
        <end position="152"/>
    </location>
</feature>
<evidence type="ECO:0000259" key="3">
    <source>
        <dbReference type="Pfam" id="PF09832"/>
    </source>
</evidence>
<gene>
    <name evidence="4" type="ORF">E0D97_15820</name>
</gene>
<protein>
    <submittedName>
        <fullName evidence="4">DUF2059 domain-containing protein</fullName>
    </submittedName>
</protein>
<accession>A0A4R0P8B0</accession>
<reference evidence="4 5" key="1">
    <citation type="journal article" date="2015" name="Antonie Van Leeuwenhoek">
        <title>Oricola cellulosilytica gen. nov., sp. nov., a cellulose-degrading bacterium of the family Phyllobacteriaceae isolated from surface seashore water, and emended descriptions of Mesorhizobium loti and Phyllobacterium myrsinacearum.</title>
        <authorList>
            <person name="Hameed A."/>
            <person name="Shahina M."/>
            <person name="Lai W.A."/>
            <person name="Lin S.Y."/>
            <person name="Young L.S."/>
            <person name="Liu Y.C."/>
            <person name="Hsu Y.H."/>
            <person name="Young C.C."/>
        </authorList>
    </citation>
    <scope>NUCLEOTIDE SEQUENCE [LARGE SCALE GENOMIC DNA]</scope>
    <source>
        <strain evidence="4 5">KCTC 52183</strain>
    </source>
</reference>
<evidence type="ECO:0000313" key="4">
    <source>
        <dbReference type="EMBL" id="TCD11806.1"/>
    </source>
</evidence>